<dbReference type="AlphaFoldDB" id="A0AAD8FCX0"/>
<accession>A0AAD8FCX0</accession>
<organism evidence="1 2">
    <name type="scientific">Biomphalaria pfeifferi</name>
    <name type="common">Bloodfluke planorb</name>
    <name type="synonym">Freshwater snail</name>
    <dbReference type="NCBI Taxonomy" id="112525"/>
    <lineage>
        <taxon>Eukaryota</taxon>
        <taxon>Metazoa</taxon>
        <taxon>Spiralia</taxon>
        <taxon>Lophotrochozoa</taxon>
        <taxon>Mollusca</taxon>
        <taxon>Gastropoda</taxon>
        <taxon>Heterobranchia</taxon>
        <taxon>Euthyneura</taxon>
        <taxon>Panpulmonata</taxon>
        <taxon>Hygrophila</taxon>
        <taxon>Lymnaeoidea</taxon>
        <taxon>Planorbidae</taxon>
        <taxon>Biomphalaria</taxon>
    </lineage>
</organism>
<evidence type="ECO:0000313" key="2">
    <source>
        <dbReference type="Proteomes" id="UP001233172"/>
    </source>
</evidence>
<proteinExistence type="predicted"/>
<protein>
    <submittedName>
        <fullName evidence="1">Uncharacterized protein</fullName>
    </submittedName>
</protein>
<evidence type="ECO:0000313" key="1">
    <source>
        <dbReference type="EMBL" id="KAK0058549.1"/>
    </source>
</evidence>
<name>A0AAD8FCX0_BIOPF</name>
<comment type="caution">
    <text evidence="1">The sequence shown here is derived from an EMBL/GenBank/DDBJ whole genome shotgun (WGS) entry which is preliminary data.</text>
</comment>
<reference evidence="1" key="2">
    <citation type="submission" date="2023-04" db="EMBL/GenBank/DDBJ databases">
        <authorList>
            <person name="Bu L."/>
            <person name="Lu L."/>
            <person name="Laidemitt M.R."/>
            <person name="Zhang S.M."/>
            <person name="Mutuku M."/>
            <person name="Mkoji G."/>
            <person name="Steinauer M."/>
            <person name="Loker E.S."/>
        </authorList>
    </citation>
    <scope>NUCLEOTIDE SEQUENCE</scope>
    <source>
        <strain evidence="1">KasaAsao</strain>
        <tissue evidence="1">Whole Snail</tissue>
    </source>
</reference>
<sequence>MYCRPVRVLLVQSERETFMRLPPLDPAVMARLYISIWLGVGRSFYYNNHQNVQKYTGLCVCERERGANL</sequence>
<keyword evidence="2" id="KW-1185">Reference proteome</keyword>
<dbReference type="EMBL" id="JASAOG010000048">
    <property type="protein sequence ID" value="KAK0058549.1"/>
    <property type="molecule type" value="Genomic_DNA"/>
</dbReference>
<reference evidence="1" key="1">
    <citation type="journal article" date="2023" name="PLoS Negl. Trop. Dis.">
        <title>A genome sequence for Biomphalaria pfeifferi, the major vector snail for the human-infecting parasite Schistosoma mansoni.</title>
        <authorList>
            <person name="Bu L."/>
            <person name="Lu L."/>
            <person name="Laidemitt M.R."/>
            <person name="Zhang S.M."/>
            <person name="Mutuku M."/>
            <person name="Mkoji G."/>
            <person name="Steinauer M."/>
            <person name="Loker E.S."/>
        </authorList>
    </citation>
    <scope>NUCLEOTIDE SEQUENCE</scope>
    <source>
        <strain evidence="1">KasaAsao</strain>
    </source>
</reference>
<gene>
    <name evidence="1" type="ORF">Bpfe_012191</name>
</gene>
<dbReference type="Proteomes" id="UP001233172">
    <property type="component" value="Unassembled WGS sequence"/>
</dbReference>